<dbReference type="SUPFAM" id="SSF53335">
    <property type="entry name" value="S-adenosyl-L-methionine-dependent methyltransferases"/>
    <property type="match status" value="1"/>
</dbReference>
<dbReference type="SMART" id="SM00650">
    <property type="entry name" value="rADc"/>
    <property type="match status" value="1"/>
</dbReference>
<dbReference type="GO" id="GO:0034246">
    <property type="term" value="F:mitochondrial transcription factor activity"/>
    <property type="evidence" value="ECO:0007669"/>
    <property type="project" value="TreeGrafter"/>
</dbReference>
<evidence type="ECO:0000256" key="8">
    <source>
        <dbReference type="ARBA" id="ARBA00023015"/>
    </source>
</evidence>
<evidence type="ECO:0000256" key="5">
    <source>
        <dbReference type="ARBA" id="ARBA00022691"/>
    </source>
</evidence>
<evidence type="ECO:0000256" key="3">
    <source>
        <dbReference type="ARBA" id="ARBA00022603"/>
    </source>
</evidence>
<dbReference type="PROSITE" id="PS51689">
    <property type="entry name" value="SAM_RNA_A_N6_MT"/>
    <property type="match status" value="1"/>
</dbReference>
<accession>A0A291L1S0</accession>
<feature type="binding site" evidence="11">
    <location>
        <position position="80"/>
    </location>
    <ligand>
        <name>S-adenosyl-L-methionine</name>
        <dbReference type="ChEBI" id="CHEBI:59789"/>
    </ligand>
</feature>
<dbReference type="PANTHER" id="PTHR11727:SF17">
    <property type="entry name" value="DIMETHYLADENOSINE TRANSFERASE 1, MITOCHONDRIAL"/>
    <property type="match status" value="1"/>
</dbReference>
<keyword evidence="4 11" id="KW-0808">Transferase</keyword>
<evidence type="ECO:0000256" key="6">
    <source>
        <dbReference type="ARBA" id="ARBA00022884"/>
    </source>
</evidence>
<keyword evidence="8" id="KW-0805">Transcription regulation</keyword>
<dbReference type="NCBIfam" id="TIGR00755">
    <property type="entry name" value="ksgA"/>
    <property type="match status" value="1"/>
</dbReference>
<dbReference type="Pfam" id="PF00398">
    <property type="entry name" value="RrnaAD"/>
    <property type="match status" value="1"/>
</dbReference>
<comment type="subcellular location">
    <subcellularLocation>
        <location evidence="1">Mitochondrion</location>
    </subcellularLocation>
</comment>
<keyword evidence="3 11" id="KW-0489">Methyltransferase</keyword>
<evidence type="ECO:0000256" key="10">
    <source>
        <dbReference type="ARBA" id="ARBA00023163"/>
    </source>
</evidence>
<keyword evidence="6 11" id="KW-0694">RNA-binding</keyword>
<dbReference type="AlphaFoldDB" id="A0A291L1S0"/>
<keyword evidence="10" id="KW-0804">Transcription</keyword>
<dbReference type="PANTHER" id="PTHR11727">
    <property type="entry name" value="DIMETHYLADENOSINE TRANSFERASE"/>
    <property type="match status" value="1"/>
</dbReference>
<evidence type="ECO:0000256" key="11">
    <source>
        <dbReference type="PROSITE-ProRule" id="PRU01026"/>
    </source>
</evidence>
<dbReference type="Gene3D" id="3.40.50.150">
    <property type="entry name" value="Vaccinia Virus protein VP39"/>
    <property type="match status" value="1"/>
</dbReference>
<dbReference type="InterPro" id="IPR011530">
    <property type="entry name" value="rRNA_adenine_dimethylase"/>
</dbReference>
<name>A0A291L1S0_9HYME</name>
<evidence type="ECO:0000256" key="1">
    <source>
        <dbReference type="ARBA" id="ARBA00004173"/>
    </source>
</evidence>
<feature type="binding site" evidence="11">
    <location>
        <position position="139"/>
    </location>
    <ligand>
        <name>S-adenosyl-L-methionine</name>
        <dbReference type="ChEBI" id="CHEBI:59789"/>
    </ligand>
</feature>
<organism evidence="14">
    <name type="scientific">Lysiphlebia japonica</name>
    <dbReference type="NCBI Taxonomy" id="104022"/>
    <lineage>
        <taxon>Eukaryota</taxon>
        <taxon>Metazoa</taxon>
        <taxon>Ecdysozoa</taxon>
        <taxon>Arthropoda</taxon>
        <taxon>Hexapoda</taxon>
        <taxon>Insecta</taxon>
        <taxon>Pterygota</taxon>
        <taxon>Neoptera</taxon>
        <taxon>Endopterygota</taxon>
        <taxon>Hymenoptera</taxon>
        <taxon>Apocrita</taxon>
        <taxon>Ichneumonoidea</taxon>
        <taxon>Braconidae</taxon>
        <taxon>Aphidiinae</taxon>
        <taxon>Lysiphlebia</taxon>
    </lineage>
</organism>
<dbReference type="GO" id="GO:0005759">
    <property type="term" value="C:mitochondrial matrix"/>
    <property type="evidence" value="ECO:0007669"/>
    <property type="project" value="TreeGrafter"/>
</dbReference>
<feature type="binding site" evidence="11">
    <location>
        <position position="109"/>
    </location>
    <ligand>
        <name>S-adenosyl-L-methionine</name>
        <dbReference type="ChEBI" id="CHEBI:59789"/>
    </ligand>
</feature>
<dbReference type="Gene3D" id="1.10.8.100">
    <property type="entry name" value="Ribosomal RNA adenine dimethylase-like, domain 2"/>
    <property type="match status" value="1"/>
</dbReference>
<reference evidence="14" key="1">
    <citation type="journal article" date="2017" name="Gene">
        <title>Comprehensive evaluation of candidate reference genes for gene expression studies in Lysiphlebia japonica (Hymenoptera: Aphidiidae) using RT-qPCR.</title>
        <authorList>
            <person name="Gao X.K."/>
            <person name="Zhang S."/>
            <person name="Luo J.Y."/>
            <person name="Wang C.Y."/>
            <person name="Lu L.M."/>
            <person name="Zhang L.J."/>
            <person name="Zhu X.Z."/>
            <person name="Wang L."/>
            <person name="Lu H."/>
            <person name="Cui J.J."/>
        </authorList>
    </citation>
    <scope>NUCLEOTIDE SEQUENCE</scope>
</reference>
<dbReference type="InterPro" id="IPR020596">
    <property type="entry name" value="rRNA_Ade_Mease_Trfase_CS"/>
</dbReference>
<dbReference type="InterPro" id="IPR020598">
    <property type="entry name" value="rRNA_Ade_methylase_Trfase_N"/>
</dbReference>
<evidence type="ECO:0000313" key="14">
    <source>
        <dbReference type="EMBL" id="ATI09801.1"/>
    </source>
</evidence>
<reference evidence="14" key="2">
    <citation type="submission" date="2017-03" db="EMBL/GenBank/DDBJ databases">
        <authorList>
            <person name="Afonso C.L."/>
            <person name="Miller P.J."/>
            <person name="Scott M.A."/>
            <person name="Spackman E."/>
            <person name="Goraichik I."/>
            <person name="Dimitrov K.M."/>
            <person name="Suarez D.L."/>
            <person name="Swayne D.E."/>
        </authorList>
    </citation>
    <scope>NUCLEOTIDE SEQUENCE</scope>
</reference>
<keyword evidence="2 12" id="KW-0698">rRNA processing</keyword>
<protein>
    <recommendedName>
        <fullName evidence="12">rRNA adenine N(6)-methyltransferase</fullName>
        <ecNumber evidence="12">2.1.1.-</ecNumber>
    </recommendedName>
</protein>
<dbReference type="InterPro" id="IPR023165">
    <property type="entry name" value="rRNA_Ade_diMease-like_C"/>
</dbReference>
<dbReference type="GO" id="GO:0006391">
    <property type="term" value="P:transcription initiation at mitochondrial promoter"/>
    <property type="evidence" value="ECO:0007669"/>
    <property type="project" value="TreeGrafter"/>
</dbReference>
<keyword evidence="7" id="KW-0809">Transit peptide</keyword>
<evidence type="ECO:0000256" key="9">
    <source>
        <dbReference type="ARBA" id="ARBA00023128"/>
    </source>
</evidence>
<feature type="binding site" evidence="11">
    <location>
        <position position="33"/>
    </location>
    <ligand>
        <name>S-adenosyl-L-methionine</name>
        <dbReference type="ChEBI" id="CHEBI:59789"/>
    </ligand>
</feature>
<proteinExistence type="evidence at transcript level"/>
<dbReference type="GO" id="GO:0003723">
    <property type="term" value="F:RNA binding"/>
    <property type="evidence" value="ECO:0007669"/>
    <property type="project" value="UniProtKB-UniRule"/>
</dbReference>
<dbReference type="GO" id="GO:0000179">
    <property type="term" value="F:rRNA (adenine-N6,N6-)-dimethyltransferase activity"/>
    <property type="evidence" value="ECO:0007669"/>
    <property type="project" value="UniProtKB-UniRule"/>
</dbReference>
<dbReference type="EC" id="2.1.1.-" evidence="12"/>
<sequence>MSANLRFPPLPTIRDLLKLYRLQARKQLAQNFLMDERLTNKIIKQAGHIEGSQVIEVGPGPGGLTRSIMKKLPEKLIVIEKDLRFKPTLEMLAETFSSINGNMSIIYDDIMRTNLEKNLSDNFKKEWNDKCPKINIIGNLPFNVSTPLIINWLNDISEKKGAWSMGRVRLLLTFQKEVAERIVAAPLNDQRCRLSLMSQAWTNPRLRFIIPGKAFIPKPDVDVGVVTFEPLSVPRTTHEFKLFEKISRHLFAFRQKFSRTCIKTLFPPDVTEEMTMMMFKLSDLDPEMRPMQFTVEDVDKLCSAYKYLVEQHPGLDEYNYRASKKVLSKNYTIHVNVTDLDEAFGQQQDEIVYEKIDNSDRFLINK</sequence>
<feature type="domain" description="Ribosomal RNA adenine methylase transferase N-terminal" evidence="13">
    <location>
        <begin position="38"/>
        <end position="232"/>
    </location>
</feature>
<evidence type="ECO:0000256" key="12">
    <source>
        <dbReference type="RuleBase" id="RU362106"/>
    </source>
</evidence>
<comment type="similarity">
    <text evidence="11 12">Belongs to the class I-like SAM-binding methyltransferase superfamily. rRNA adenine N(6)-methyltransferase family.</text>
</comment>
<feature type="binding site" evidence="11">
    <location>
        <position position="31"/>
    </location>
    <ligand>
        <name>S-adenosyl-L-methionine</name>
        <dbReference type="ChEBI" id="CHEBI:59789"/>
    </ligand>
</feature>
<evidence type="ECO:0000256" key="2">
    <source>
        <dbReference type="ARBA" id="ARBA00022552"/>
    </source>
</evidence>
<dbReference type="PROSITE" id="PS01131">
    <property type="entry name" value="RRNA_A_DIMETH"/>
    <property type="match status" value="1"/>
</dbReference>
<dbReference type="InterPro" id="IPR001737">
    <property type="entry name" value="KsgA/Erm"/>
</dbReference>
<feature type="binding site" evidence="11">
    <location>
        <position position="58"/>
    </location>
    <ligand>
        <name>S-adenosyl-L-methionine</name>
        <dbReference type="ChEBI" id="CHEBI:59789"/>
    </ligand>
</feature>
<dbReference type="InterPro" id="IPR029063">
    <property type="entry name" value="SAM-dependent_MTases_sf"/>
</dbReference>
<dbReference type="FunFam" id="3.40.50.150:FF:000109">
    <property type="entry name" value="rRNA adenine N(6)-methyltransferase"/>
    <property type="match status" value="1"/>
</dbReference>
<evidence type="ECO:0000256" key="7">
    <source>
        <dbReference type="ARBA" id="ARBA00022946"/>
    </source>
</evidence>
<evidence type="ECO:0000259" key="13">
    <source>
        <dbReference type="SMART" id="SM00650"/>
    </source>
</evidence>
<keyword evidence="5 11" id="KW-0949">S-adenosyl-L-methionine</keyword>
<keyword evidence="9" id="KW-0496">Mitochondrion</keyword>
<evidence type="ECO:0000256" key="4">
    <source>
        <dbReference type="ARBA" id="ARBA00022679"/>
    </source>
</evidence>
<dbReference type="EMBL" id="KY809852">
    <property type="protein sequence ID" value="ATI09801.1"/>
    <property type="molecule type" value="mRNA"/>
</dbReference>